<dbReference type="Proteomes" id="UP000659084">
    <property type="component" value="Unassembled WGS sequence"/>
</dbReference>
<protein>
    <submittedName>
        <fullName evidence="1">Uncharacterized protein</fullName>
    </submittedName>
</protein>
<organism evidence="1 2">
    <name type="scientific">Serratia fonticola</name>
    <dbReference type="NCBI Taxonomy" id="47917"/>
    <lineage>
        <taxon>Bacteria</taxon>
        <taxon>Pseudomonadati</taxon>
        <taxon>Pseudomonadota</taxon>
        <taxon>Gammaproteobacteria</taxon>
        <taxon>Enterobacterales</taxon>
        <taxon>Yersiniaceae</taxon>
        <taxon>Serratia</taxon>
    </lineage>
</organism>
<evidence type="ECO:0000313" key="1">
    <source>
        <dbReference type="EMBL" id="MBC3212194.1"/>
    </source>
</evidence>
<dbReference type="RefSeq" id="WP_179251485.1">
    <property type="nucleotide sequence ID" value="NZ_JACBIV010000001.1"/>
</dbReference>
<comment type="caution">
    <text evidence="1">The sequence shown here is derived from an EMBL/GenBank/DDBJ whole genome shotgun (WGS) entry which is preliminary data.</text>
</comment>
<name>A0AAW3WML6_SERFO</name>
<proteinExistence type="predicted"/>
<evidence type="ECO:0000313" key="2">
    <source>
        <dbReference type="Proteomes" id="UP000659084"/>
    </source>
</evidence>
<dbReference type="AlphaFoldDB" id="A0AAW3WML6"/>
<gene>
    <name evidence="1" type="ORF">H8J20_08570</name>
</gene>
<sequence length="306" mass="33589">MFIIAFIDDVIANRGGMKKNAILLMSIGLMAFISHAEEMRGNMGAEPVKSILKIDDFLPKKQRWSFGTGVNIINESAEGGYSGVYINQISPGQYVIDRTSLSYRREKNGMSGYLSGMYGLTRQLSLSATANGQWVNTRYLLENNTGVTKNEYRFNGVGVGISYQFYRLSDYTVLFSGGNFKHGVLQSYVLGSSLSWIYDPLVLNLSFGYLDGISKERFTNDYQAYTLSGKVVFAINPEVNLNWGVSKDVINAYSDISSQKEWSSKTSLSVGTAVNLAENTIGSVSVKGGVGNNKGSVISIGLNYKM</sequence>
<accession>A0AAW3WML6</accession>
<reference evidence="1" key="1">
    <citation type="submission" date="2020-08" db="EMBL/GenBank/DDBJ databases">
        <title>Food and environmental bacterial isolates.</title>
        <authorList>
            <person name="Richter L."/>
            <person name="Du Plessis E.M."/>
            <person name="Duvenage S."/>
            <person name="Allam M."/>
            <person name="Korsten L."/>
        </authorList>
    </citation>
    <scope>NUCLEOTIDE SEQUENCE</scope>
    <source>
        <strain evidence="1">UPMP2127</strain>
    </source>
</reference>
<dbReference type="EMBL" id="JACNYO010000006">
    <property type="protein sequence ID" value="MBC3212194.1"/>
    <property type="molecule type" value="Genomic_DNA"/>
</dbReference>